<organism evidence="1 2">
    <name type="scientific">Cytobacillus purgationiresistens</name>
    <dbReference type="NCBI Taxonomy" id="863449"/>
    <lineage>
        <taxon>Bacteria</taxon>
        <taxon>Bacillati</taxon>
        <taxon>Bacillota</taxon>
        <taxon>Bacilli</taxon>
        <taxon>Bacillales</taxon>
        <taxon>Bacillaceae</taxon>
        <taxon>Cytobacillus</taxon>
    </lineage>
</organism>
<dbReference type="Proteomes" id="UP001238088">
    <property type="component" value="Unassembled WGS sequence"/>
</dbReference>
<evidence type="ECO:0000313" key="2">
    <source>
        <dbReference type="Proteomes" id="UP001238088"/>
    </source>
</evidence>
<keyword evidence="2" id="KW-1185">Reference proteome</keyword>
<dbReference type="EMBL" id="JAUSUB010000016">
    <property type="protein sequence ID" value="MDQ0271729.1"/>
    <property type="molecule type" value="Genomic_DNA"/>
</dbReference>
<comment type="caution">
    <text evidence="1">The sequence shown here is derived from an EMBL/GenBank/DDBJ whole genome shotgun (WGS) entry which is preliminary data.</text>
</comment>
<reference evidence="1 2" key="1">
    <citation type="submission" date="2023-07" db="EMBL/GenBank/DDBJ databases">
        <title>Genomic Encyclopedia of Type Strains, Phase IV (KMG-IV): sequencing the most valuable type-strain genomes for metagenomic binning, comparative biology and taxonomic classification.</title>
        <authorList>
            <person name="Goeker M."/>
        </authorList>
    </citation>
    <scope>NUCLEOTIDE SEQUENCE [LARGE SCALE GENOMIC DNA]</scope>
    <source>
        <strain evidence="1 2">DSM 23494</strain>
    </source>
</reference>
<proteinExistence type="predicted"/>
<gene>
    <name evidence="1" type="ORF">J2S17_003617</name>
</gene>
<dbReference type="RefSeq" id="WP_307477060.1">
    <property type="nucleotide sequence ID" value="NZ_JAUSUB010000016.1"/>
</dbReference>
<sequence length="87" mass="10171">MFRFLLETTRDWGVFLRVVFFLDFLRGILLNKKDFNNQGWETFRQAINFLAIFLLLTTTYSKENTTNLFGPQGKDSVGSHLFILSSL</sequence>
<name>A0ABU0ALG3_9BACI</name>
<accession>A0ABU0ALG3</accession>
<evidence type="ECO:0000313" key="1">
    <source>
        <dbReference type="EMBL" id="MDQ0271729.1"/>
    </source>
</evidence>
<protein>
    <submittedName>
        <fullName evidence="1">Uncharacterized protein</fullName>
    </submittedName>
</protein>